<name>A0A936Z8Z9_9HYPH</name>
<accession>A0A936Z8Z9</accession>
<reference evidence="1" key="1">
    <citation type="submission" date="2021-01" db="EMBL/GenBank/DDBJ databases">
        <title>Microvirga sp.</title>
        <authorList>
            <person name="Kim M.K."/>
        </authorList>
    </citation>
    <scope>NUCLEOTIDE SEQUENCE</scope>
    <source>
        <strain evidence="1">5420S-16</strain>
    </source>
</reference>
<comment type="caution">
    <text evidence="1">The sequence shown here is derived from an EMBL/GenBank/DDBJ whole genome shotgun (WGS) entry which is preliminary data.</text>
</comment>
<protein>
    <submittedName>
        <fullName evidence="1">L-2-amino-thiazoline-4-carboxylic acid hydrolase</fullName>
    </submittedName>
</protein>
<dbReference type="Proteomes" id="UP000605848">
    <property type="component" value="Unassembled WGS sequence"/>
</dbReference>
<dbReference type="EMBL" id="JAEQMY010000045">
    <property type="protein sequence ID" value="MBL0406608.1"/>
    <property type="molecule type" value="Genomic_DNA"/>
</dbReference>
<dbReference type="RefSeq" id="WP_202063472.1">
    <property type="nucleotide sequence ID" value="NZ_JAEQMY010000045.1"/>
</dbReference>
<evidence type="ECO:0000313" key="2">
    <source>
        <dbReference type="Proteomes" id="UP000605848"/>
    </source>
</evidence>
<gene>
    <name evidence="1" type="ORF">JKG68_21870</name>
</gene>
<keyword evidence="1" id="KW-0378">Hydrolase</keyword>
<sequence length="162" mass="18199">MTEEAERLRRELEEAFRSRGHLYRVLLEELESEIGLDQAIAVMSRALERRGKEVAEGLFQDTLPDPLAVGDRFLSVSPDNGRLYPHEVETNGDMMEVRVHRCPLKDSWSASGLSPERIALLCKLAGSFDKGLFEAAGVAFSNQTWSQERGGGCCWIKLEQCQ</sequence>
<dbReference type="AlphaFoldDB" id="A0A936Z8Z9"/>
<dbReference type="InterPro" id="IPR026002">
    <property type="entry name" value="ATC_hydrolase-like"/>
</dbReference>
<dbReference type="GO" id="GO:0016787">
    <property type="term" value="F:hydrolase activity"/>
    <property type="evidence" value="ECO:0007669"/>
    <property type="project" value="UniProtKB-KW"/>
</dbReference>
<organism evidence="1 2">
    <name type="scientific">Microvirga aerilata</name>
    <dbReference type="NCBI Taxonomy" id="670292"/>
    <lineage>
        <taxon>Bacteria</taxon>
        <taxon>Pseudomonadati</taxon>
        <taxon>Pseudomonadota</taxon>
        <taxon>Alphaproteobacteria</taxon>
        <taxon>Hyphomicrobiales</taxon>
        <taxon>Methylobacteriaceae</taxon>
        <taxon>Microvirga</taxon>
    </lineage>
</organism>
<proteinExistence type="predicted"/>
<keyword evidence="2" id="KW-1185">Reference proteome</keyword>
<dbReference type="Pfam" id="PF14196">
    <property type="entry name" value="ATC_hydrolase"/>
    <property type="match status" value="1"/>
</dbReference>
<evidence type="ECO:0000313" key="1">
    <source>
        <dbReference type="EMBL" id="MBL0406608.1"/>
    </source>
</evidence>